<dbReference type="InterPro" id="IPR006011">
    <property type="entry name" value="Syntaxin_N"/>
</dbReference>
<dbReference type="GO" id="GO:0005484">
    <property type="term" value="F:SNAP receptor activity"/>
    <property type="evidence" value="ECO:0007669"/>
    <property type="project" value="InterPro"/>
</dbReference>
<feature type="domain" description="T-SNARE coiled-coil homology" evidence="11">
    <location>
        <begin position="200"/>
        <end position="262"/>
    </location>
</feature>
<keyword evidence="5 10" id="KW-0812">Transmembrane</keyword>
<dbReference type="Pfam" id="PF00804">
    <property type="entry name" value="Syntaxin"/>
    <property type="match status" value="1"/>
</dbReference>
<dbReference type="Proteomes" id="UP000515159">
    <property type="component" value="Chromosome 5"/>
</dbReference>
<dbReference type="GO" id="GO:0006887">
    <property type="term" value="P:exocytosis"/>
    <property type="evidence" value="ECO:0007669"/>
    <property type="project" value="TreeGrafter"/>
</dbReference>
<feature type="coiled-coil region" evidence="9">
    <location>
        <begin position="39"/>
        <end position="69"/>
    </location>
</feature>
<dbReference type="GO" id="GO:0031201">
    <property type="term" value="C:SNARE complex"/>
    <property type="evidence" value="ECO:0007669"/>
    <property type="project" value="TreeGrafter"/>
</dbReference>
<proteinExistence type="inferred from homology"/>
<dbReference type="GO" id="GO:0048278">
    <property type="term" value="P:vesicle docking"/>
    <property type="evidence" value="ECO:0007669"/>
    <property type="project" value="TreeGrafter"/>
</dbReference>
<keyword evidence="6 10" id="KW-1133">Transmembrane helix</keyword>
<organism evidence="12 13">
    <name type="scientific">Geotrypetes seraphini</name>
    <name type="common">Gaboon caecilian</name>
    <name type="synonym">Caecilia seraphini</name>
    <dbReference type="NCBI Taxonomy" id="260995"/>
    <lineage>
        <taxon>Eukaryota</taxon>
        <taxon>Metazoa</taxon>
        <taxon>Chordata</taxon>
        <taxon>Craniata</taxon>
        <taxon>Vertebrata</taxon>
        <taxon>Euteleostomi</taxon>
        <taxon>Amphibia</taxon>
        <taxon>Gymnophiona</taxon>
        <taxon>Geotrypetes</taxon>
    </lineage>
</organism>
<dbReference type="InterPro" id="IPR000727">
    <property type="entry name" value="T_SNARE_dom"/>
</dbReference>
<evidence type="ECO:0000256" key="3">
    <source>
        <dbReference type="ARBA" id="ARBA00009063"/>
    </source>
</evidence>
<dbReference type="PROSITE" id="PS00914">
    <property type="entry name" value="SYNTAXIN"/>
    <property type="match status" value="1"/>
</dbReference>
<gene>
    <name evidence="13" type="primary">LOC117361508</name>
</gene>
<evidence type="ECO:0000256" key="10">
    <source>
        <dbReference type="SAM" id="Phobius"/>
    </source>
</evidence>
<evidence type="ECO:0000256" key="1">
    <source>
        <dbReference type="ARBA" id="ARBA00004167"/>
    </source>
</evidence>
<evidence type="ECO:0000313" key="12">
    <source>
        <dbReference type="Proteomes" id="UP000515159"/>
    </source>
</evidence>
<dbReference type="CDD" id="cd15848">
    <property type="entry name" value="SNARE_syntaxin1-like"/>
    <property type="match status" value="1"/>
</dbReference>
<dbReference type="GeneID" id="117361508"/>
<accession>A0A6P8R435</accession>
<comment type="subcellular location">
    <subcellularLocation>
        <location evidence="2">Endomembrane system</location>
        <topology evidence="2">Peripheral membrane protein</topology>
    </subcellularLocation>
    <subcellularLocation>
        <location evidence="1">Membrane</location>
        <topology evidence="1">Single-pass membrane protein</topology>
    </subcellularLocation>
</comment>
<evidence type="ECO:0000256" key="5">
    <source>
        <dbReference type="ARBA" id="ARBA00022692"/>
    </source>
</evidence>
<evidence type="ECO:0000256" key="4">
    <source>
        <dbReference type="ARBA" id="ARBA00022448"/>
    </source>
</evidence>
<dbReference type="InterPro" id="IPR010989">
    <property type="entry name" value="SNARE"/>
</dbReference>
<dbReference type="Gene3D" id="1.20.5.110">
    <property type="match status" value="1"/>
</dbReference>
<evidence type="ECO:0000259" key="11">
    <source>
        <dbReference type="PROSITE" id="PS50192"/>
    </source>
</evidence>
<feature type="transmembrane region" description="Helical" evidence="10">
    <location>
        <begin position="271"/>
        <end position="295"/>
    </location>
</feature>
<dbReference type="PANTHER" id="PTHR19957">
    <property type="entry name" value="SYNTAXIN"/>
    <property type="match status" value="1"/>
</dbReference>
<evidence type="ECO:0000256" key="8">
    <source>
        <dbReference type="ARBA" id="ARBA00023136"/>
    </source>
</evidence>
<dbReference type="FunFam" id="1.20.58.70:FF:000027">
    <property type="entry name" value="Putative syntaxin-3"/>
    <property type="match status" value="1"/>
</dbReference>
<dbReference type="PROSITE" id="PS50192">
    <property type="entry name" value="T_SNARE"/>
    <property type="match status" value="1"/>
</dbReference>
<dbReference type="OrthoDB" id="10255013at2759"/>
<dbReference type="InterPro" id="IPR045242">
    <property type="entry name" value="Syntaxin"/>
</dbReference>
<dbReference type="PANTHER" id="PTHR19957:SF72">
    <property type="entry name" value="SYNTAXIN-3-LIKE"/>
    <property type="match status" value="1"/>
</dbReference>
<dbReference type="GO" id="GO:0005886">
    <property type="term" value="C:plasma membrane"/>
    <property type="evidence" value="ECO:0007669"/>
    <property type="project" value="TreeGrafter"/>
</dbReference>
<dbReference type="GO" id="GO:0006886">
    <property type="term" value="P:intracellular protein transport"/>
    <property type="evidence" value="ECO:0007669"/>
    <property type="project" value="InterPro"/>
</dbReference>
<dbReference type="KEGG" id="gsh:117361508"/>
<dbReference type="GO" id="GO:0006906">
    <property type="term" value="P:vesicle fusion"/>
    <property type="evidence" value="ECO:0007669"/>
    <property type="project" value="TreeGrafter"/>
</dbReference>
<dbReference type="InterPro" id="IPR006012">
    <property type="entry name" value="Syntaxin/epimorphin_CS"/>
</dbReference>
<dbReference type="Pfam" id="PF05739">
    <property type="entry name" value="SNARE"/>
    <property type="match status" value="1"/>
</dbReference>
<evidence type="ECO:0000256" key="6">
    <source>
        <dbReference type="ARBA" id="ARBA00022989"/>
    </source>
</evidence>
<dbReference type="FunFam" id="1.20.5.110:FF:000022">
    <property type="entry name" value="Syntaxin 19"/>
    <property type="match status" value="1"/>
</dbReference>
<sequence>MKDRLEELHDGLSKEDALEFEEALAFDNPVYRDNEASAIDAFFRDVSELSAKLNELEEASERIEQKQGQVLCSTTGEGIAEGKKALSAMKSAFTGDAQRIQARLQKAKAALAEDSRNWVAEYRIRQNQFTVLTNRYRNVITHHYTNETKYVGKLKEQIMRQADLAGLSLQEEDIDRLVESPRAPQIVGNDLEVLKAKQHLAMAQERHRQLLDLEAQISELHALFLHLDALVSEQQEVVNSIEYNVLRTLDYISQSNEQVKKAVKYERQSRAAAALSAVLGLCACCTCLSCAAGAVR</sequence>
<comment type="similarity">
    <text evidence="3">Belongs to the syntaxin family.</text>
</comment>
<reference evidence="13" key="1">
    <citation type="submission" date="2025-08" db="UniProtKB">
        <authorList>
            <consortium name="RefSeq"/>
        </authorList>
    </citation>
    <scope>IDENTIFICATION</scope>
</reference>
<name>A0A6P8R435_GEOSA</name>
<dbReference type="GO" id="GO:0012505">
    <property type="term" value="C:endomembrane system"/>
    <property type="evidence" value="ECO:0007669"/>
    <property type="project" value="UniProtKB-SubCell"/>
</dbReference>
<keyword evidence="12" id="KW-1185">Reference proteome</keyword>
<evidence type="ECO:0000256" key="9">
    <source>
        <dbReference type="SAM" id="Coils"/>
    </source>
</evidence>
<keyword evidence="4" id="KW-0813">Transport</keyword>
<protein>
    <submittedName>
        <fullName evidence="13">Syntaxin-1B-like</fullName>
    </submittedName>
</protein>
<dbReference type="AlphaFoldDB" id="A0A6P8R435"/>
<evidence type="ECO:0000313" key="13">
    <source>
        <dbReference type="RefSeq" id="XP_033802835.1"/>
    </source>
</evidence>
<dbReference type="SUPFAM" id="SSF47661">
    <property type="entry name" value="t-snare proteins"/>
    <property type="match status" value="1"/>
</dbReference>
<dbReference type="Gene3D" id="1.20.58.70">
    <property type="match status" value="1"/>
</dbReference>
<keyword evidence="8 10" id="KW-0472">Membrane</keyword>
<dbReference type="SMART" id="SM00397">
    <property type="entry name" value="t_SNARE"/>
    <property type="match status" value="1"/>
</dbReference>
<dbReference type="GO" id="GO:0000149">
    <property type="term" value="F:SNARE binding"/>
    <property type="evidence" value="ECO:0007669"/>
    <property type="project" value="TreeGrafter"/>
</dbReference>
<evidence type="ECO:0000256" key="7">
    <source>
        <dbReference type="ARBA" id="ARBA00023054"/>
    </source>
</evidence>
<evidence type="ECO:0000256" key="2">
    <source>
        <dbReference type="ARBA" id="ARBA00004184"/>
    </source>
</evidence>
<dbReference type="InParanoid" id="A0A6P8R435"/>
<keyword evidence="7 9" id="KW-0175">Coiled coil</keyword>
<dbReference type="RefSeq" id="XP_033802835.1">
    <property type="nucleotide sequence ID" value="XM_033946944.1"/>
</dbReference>